<dbReference type="AlphaFoldDB" id="M1DSR9"/>
<evidence type="ECO:0000256" key="1">
    <source>
        <dbReference type="SAM" id="MobiDB-lite"/>
    </source>
</evidence>
<dbReference type="Gramene" id="PGSC0003DMT400093814">
    <property type="protein sequence ID" value="PGSC0003DMT400093814"/>
    <property type="gene ID" value="PGSC0003DMG400043385"/>
</dbReference>
<dbReference type="HOGENOM" id="CLU_875514_0_0_1"/>
<feature type="compositionally biased region" description="Basic and acidic residues" evidence="1">
    <location>
        <begin position="12"/>
        <end position="26"/>
    </location>
</feature>
<dbReference type="Pfam" id="PF08284">
    <property type="entry name" value="RVP_2"/>
    <property type="match status" value="1"/>
</dbReference>
<feature type="region of interest" description="Disordered" evidence="1">
    <location>
        <begin position="1"/>
        <end position="34"/>
    </location>
</feature>
<accession>M1DSR9</accession>
<protein>
    <submittedName>
        <fullName evidence="2">Gag-pol polyprotein</fullName>
    </submittedName>
</protein>
<dbReference type="CDD" id="cd00303">
    <property type="entry name" value="retropepsin_like"/>
    <property type="match status" value="1"/>
</dbReference>
<dbReference type="Proteomes" id="UP000011115">
    <property type="component" value="Unassembled WGS sequence"/>
</dbReference>
<evidence type="ECO:0000313" key="2">
    <source>
        <dbReference type="EnsemblPlants" id="PGSC0003DMT400093814"/>
    </source>
</evidence>
<evidence type="ECO:0000313" key="3">
    <source>
        <dbReference type="Proteomes" id="UP000011115"/>
    </source>
</evidence>
<reference evidence="3" key="1">
    <citation type="journal article" date="2011" name="Nature">
        <title>Genome sequence and analysis of the tuber crop potato.</title>
        <authorList>
            <consortium name="The Potato Genome Sequencing Consortium"/>
        </authorList>
    </citation>
    <scope>NUCLEOTIDE SEQUENCE [LARGE SCALE GENOMIC DNA]</scope>
    <source>
        <strain evidence="3">cv. DM1-3 516 R44</strain>
    </source>
</reference>
<name>M1DSR9_SOLTU</name>
<sequence>MGLEENGIRVTGLEEKRGEGMRDIPPRRANTRRNMGDNVEPEVLQVLIDPLVEQVSHAEFQAAFQMLAQDMTTQVGRKVVSLVNPIVGMVATKFNKDRVSNPKSQGGGGSGPFIPSCQKCGKSHSRKCLAGTNIYNGYRKSGHKNRFYALQTRYDHEGSLDVVTGMLKVFHFDVYALLDPRATLYFVTPYVAMGFDVVPKILLETFLVSTHIGESIVAKRVCRNCLVLVSQRVTHVDLVEVDMLDFDVILEIDCLHFCYASIYCRIRLVTFQISNKPILKWKEGNLAPKDQFISYLKARKMISKGCIYHLVRFRYTKS</sequence>
<proteinExistence type="predicted"/>
<dbReference type="PaxDb" id="4113-PGSC0003DMT400093814"/>
<reference evidence="2" key="2">
    <citation type="submission" date="2015-06" db="UniProtKB">
        <authorList>
            <consortium name="EnsemblPlants"/>
        </authorList>
    </citation>
    <scope>IDENTIFICATION</scope>
    <source>
        <strain evidence="2">DM1-3 516 R44</strain>
    </source>
</reference>
<keyword evidence="3" id="KW-1185">Reference proteome</keyword>
<dbReference type="EnsemblPlants" id="PGSC0003DMT400093814">
    <property type="protein sequence ID" value="PGSC0003DMT400093814"/>
    <property type="gene ID" value="PGSC0003DMG400043385"/>
</dbReference>
<organism evidence="2 3">
    <name type="scientific">Solanum tuberosum</name>
    <name type="common">Potato</name>
    <dbReference type="NCBI Taxonomy" id="4113"/>
    <lineage>
        <taxon>Eukaryota</taxon>
        <taxon>Viridiplantae</taxon>
        <taxon>Streptophyta</taxon>
        <taxon>Embryophyta</taxon>
        <taxon>Tracheophyta</taxon>
        <taxon>Spermatophyta</taxon>
        <taxon>Magnoliopsida</taxon>
        <taxon>eudicotyledons</taxon>
        <taxon>Gunneridae</taxon>
        <taxon>Pentapetalae</taxon>
        <taxon>asterids</taxon>
        <taxon>lamiids</taxon>
        <taxon>Solanales</taxon>
        <taxon>Solanaceae</taxon>
        <taxon>Solanoideae</taxon>
        <taxon>Solaneae</taxon>
        <taxon>Solanum</taxon>
    </lineage>
</organism>
<dbReference type="InParanoid" id="M1DSR9"/>